<evidence type="ECO:0000313" key="3">
    <source>
        <dbReference type="EMBL" id="MFD1872259.1"/>
    </source>
</evidence>
<dbReference type="PRINTS" id="PR01713">
    <property type="entry name" value="NUCEPIMERASE"/>
</dbReference>
<dbReference type="PANTHER" id="PTHR43000">
    <property type="entry name" value="DTDP-D-GLUCOSE 4,6-DEHYDRATASE-RELATED"/>
    <property type="match status" value="1"/>
</dbReference>
<evidence type="ECO:0000313" key="4">
    <source>
        <dbReference type="Proteomes" id="UP001597197"/>
    </source>
</evidence>
<sequence length="317" mass="34162">MRQSDLVATTCVIGGNGFIGRAVVNALLTQRRSVIVVGRTPLLTPLPDGVEYIVSNADNKNSSLREALSRADEVINLAYATIPQTSFQHPVDDIVLNLPEAVQLFEMAAALPIRKFLVVSSGGTVYGRASISPLTEEHPTLPLSPYGITKLAIEKYAHMYFDNRGLPAVSVRPSNAFGAGQRPYVGQGFIATAMASILDGRTVNIFGEHGTVRDYLYVVDMAEGIVAALLAGIPGEVYNIGSGIGLTNKQVLEAIAPLAAQIGLKVKTEVLPPRPFDVPVNILDSSKLQDLTGWGSKTSFATALQQTWDWYRQRTIK</sequence>
<dbReference type="Pfam" id="PF01370">
    <property type="entry name" value="Epimerase"/>
    <property type="match status" value="1"/>
</dbReference>
<reference evidence="4" key="1">
    <citation type="journal article" date="2019" name="Int. J. Syst. Evol. Microbiol.">
        <title>The Global Catalogue of Microorganisms (GCM) 10K type strain sequencing project: providing services to taxonomists for standard genome sequencing and annotation.</title>
        <authorList>
            <consortium name="The Broad Institute Genomics Platform"/>
            <consortium name="The Broad Institute Genome Sequencing Center for Infectious Disease"/>
            <person name="Wu L."/>
            <person name="Ma J."/>
        </authorList>
    </citation>
    <scope>NUCLEOTIDE SEQUENCE [LARGE SCALE GENOMIC DNA]</scope>
    <source>
        <strain evidence="4">CGMCC 1.15795</strain>
    </source>
</reference>
<comment type="caution">
    <text evidence="3">The sequence shown here is derived from an EMBL/GenBank/DDBJ whole genome shotgun (WGS) entry which is preliminary data.</text>
</comment>
<feature type="domain" description="NAD-dependent epimerase/dehydratase" evidence="2">
    <location>
        <begin position="11"/>
        <end position="241"/>
    </location>
</feature>
<name>A0ABW4QSB9_9BACT</name>
<protein>
    <submittedName>
        <fullName evidence="3">NAD-dependent epimerase/dehydratase family protein</fullName>
    </submittedName>
</protein>
<dbReference type="Proteomes" id="UP001597197">
    <property type="component" value="Unassembled WGS sequence"/>
</dbReference>
<evidence type="ECO:0000256" key="1">
    <source>
        <dbReference type="ARBA" id="ARBA00007637"/>
    </source>
</evidence>
<dbReference type="Gene3D" id="3.40.50.720">
    <property type="entry name" value="NAD(P)-binding Rossmann-like Domain"/>
    <property type="match status" value="1"/>
</dbReference>
<comment type="similarity">
    <text evidence="1">Belongs to the NAD(P)-dependent epimerase/dehydratase family.</text>
</comment>
<gene>
    <name evidence="3" type="ORF">ACFSDX_07460</name>
</gene>
<evidence type="ECO:0000259" key="2">
    <source>
        <dbReference type="Pfam" id="PF01370"/>
    </source>
</evidence>
<dbReference type="InterPro" id="IPR001509">
    <property type="entry name" value="Epimerase_deHydtase"/>
</dbReference>
<dbReference type="Gene3D" id="3.90.25.10">
    <property type="entry name" value="UDP-galactose 4-epimerase, domain 1"/>
    <property type="match status" value="1"/>
</dbReference>
<organism evidence="3 4">
    <name type="scientific">Hymenobacter bucti</name>
    <dbReference type="NCBI Taxonomy" id="1844114"/>
    <lineage>
        <taxon>Bacteria</taxon>
        <taxon>Pseudomonadati</taxon>
        <taxon>Bacteroidota</taxon>
        <taxon>Cytophagia</taxon>
        <taxon>Cytophagales</taxon>
        <taxon>Hymenobacteraceae</taxon>
        <taxon>Hymenobacter</taxon>
    </lineage>
</organism>
<dbReference type="InterPro" id="IPR036291">
    <property type="entry name" value="NAD(P)-bd_dom_sf"/>
</dbReference>
<dbReference type="RefSeq" id="WP_382312648.1">
    <property type="nucleotide sequence ID" value="NZ_JBHUFD010000002.1"/>
</dbReference>
<proteinExistence type="inferred from homology"/>
<keyword evidence="4" id="KW-1185">Reference proteome</keyword>
<dbReference type="EMBL" id="JBHUFD010000002">
    <property type="protein sequence ID" value="MFD1872259.1"/>
    <property type="molecule type" value="Genomic_DNA"/>
</dbReference>
<accession>A0ABW4QSB9</accession>
<dbReference type="SUPFAM" id="SSF51735">
    <property type="entry name" value="NAD(P)-binding Rossmann-fold domains"/>
    <property type="match status" value="1"/>
</dbReference>